<comment type="subcellular location">
    <subcellularLocation>
        <location evidence="1">Cytoplasm</location>
    </subcellularLocation>
</comment>
<dbReference type="InterPro" id="IPR001412">
    <property type="entry name" value="aa-tRNA-synth_I_CS"/>
</dbReference>
<keyword evidence="5" id="KW-0963">Cytoplasm</keyword>
<dbReference type="GO" id="GO:0005737">
    <property type="term" value="C:cytoplasm"/>
    <property type="evidence" value="ECO:0007669"/>
    <property type="project" value="UniProtKB-SubCell"/>
</dbReference>
<evidence type="ECO:0000256" key="8">
    <source>
        <dbReference type="ARBA" id="ARBA00022840"/>
    </source>
</evidence>
<dbReference type="Proteomes" id="UP001374579">
    <property type="component" value="Unassembled WGS sequence"/>
</dbReference>
<keyword evidence="10 12" id="KW-0030">Aminoacyl-tRNA synthetase</keyword>
<dbReference type="InterPro" id="IPR014729">
    <property type="entry name" value="Rossmann-like_a/b/a_fold"/>
</dbReference>
<dbReference type="SUPFAM" id="SSF52374">
    <property type="entry name" value="Nucleotidylyl transferase"/>
    <property type="match status" value="1"/>
</dbReference>
<evidence type="ECO:0000256" key="5">
    <source>
        <dbReference type="ARBA" id="ARBA00022490"/>
    </source>
</evidence>
<dbReference type="GO" id="GO:0005524">
    <property type="term" value="F:ATP binding"/>
    <property type="evidence" value="ECO:0007669"/>
    <property type="project" value="UniProtKB-KW"/>
</dbReference>
<dbReference type="PANTHER" id="PTHR10055">
    <property type="entry name" value="TRYPTOPHANYL-TRNA SYNTHETASE"/>
    <property type="match status" value="1"/>
</dbReference>
<dbReference type="InterPro" id="IPR002306">
    <property type="entry name" value="Trp-tRNA-ligase"/>
</dbReference>
<dbReference type="GO" id="GO:0006436">
    <property type="term" value="P:tryptophanyl-tRNA aminoacylation"/>
    <property type="evidence" value="ECO:0007669"/>
    <property type="project" value="InterPro"/>
</dbReference>
<name>A0AAN9BF42_9CAEN</name>
<dbReference type="CDD" id="cd00806">
    <property type="entry name" value="TrpRS_core"/>
    <property type="match status" value="1"/>
</dbReference>
<evidence type="ECO:0000256" key="6">
    <source>
        <dbReference type="ARBA" id="ARBA00022598"/>
    </source>
</evidence>
<organism evidence="13 14">
    <name type="scientific">Littorina saxatilis</name>
    <dbReference type="NCBI Taxonomy" id="31220"/>
    <lineage>
        <taxon>Eukaryota</taxon>
        <taxon>Metazoa</taxon>
        <taxon>Spiralia</taxon>
        <taxon>Lophotrochozoa</taxon>
        <taxon>Mollusca</taxon>
        <taxon>Gastropoda</taxon>
        <taxon>Caenogastropoda</taxon>
        <taxon>Littorinimorpha</taxon>
        <taxon>Littorinoidea</taxon>
        <taxon>Littorinidae</taxon>
        <taxon>Littorina</taxon>
    </lineage>
</organism>
<evidence type="ECO:0000256" key="1">
    <source>
        <dbReference type="ARBA" id="ARBA00004496"/>
    </source>
</evidence>
<evidence type="ECO:0000256" key="12">
    <source>
        <dbReference type="RuleBase" id="RU363036"/>
    </source>
</evidence>
<dbReference type="NCBIfam" id="TIGR00233">
    <property type="entry name" value="trpS"/>
    <property type="match status" value="1"/>
</dbReference>
<dbReference type="GO" id="GO:0004830">
    <property type="term" value="F:tryptophan-tRNA ligase activity"/>
    <property type="evidence" value="ECO:0007669"/>
    <property type="project" value="UniProtKB-EC"/>
</dbReference>
<evidence type="ECO:0000256" key="3">
    <source>
        <dbReference type="ARBA" id="ARBA00013161"/>
    </source>
</evidence>
<evidence type="ECO:0000256" key="4">
    <source>
        <dbReference type="ARBA" id="ARBA00013782"/>
    </source>
</evidence>
<comment type="caution">
    <text evidence="13">The sequence shown here is derived from an EMBL/GenBank/DDBJ whole genome shotgun (WGS) entry which is preliminary data.</text>
</comment>
<evidence type="ECO:0000256" key="11">
    <source>
        <dbReference type="ARBA" id="ARBA00030268"/>
    </source>
</evidence>
<dbReference type="EC" id="6.1.1.2" evidence="3"/>
<accession>A0AAN9BF42</accession>
<dbReference type="FunFam" id="1.10.240.10:FF:000003">
    <property type="entry name" value="Tryptophan--tRNA ligase, cytoplasmic"/>
    <property type="match status" value="1"/>
</dbReference>
<evidence type="ECO:0000256" key="7">
    <source>
        <dbReference type="ARBA" id="ARBA00022741"/>
    </source>
</evidence>
<evidence type="ECO:0000256" key="2">
    <source>
        <dbReference type="ARBA" id="ARBA00005594"/>
    </source>
</evidence>
<gene>
    <name evidence="13" type="ORF">V1264_019650</name>
</gene>
<dbReference type="FunFam" id="3.40.50.620:FF:000033">
    <property type="entry name" value="tryptophan--tRNA ligase, cytoplasmic"/>
    <property type="match status" value="1"/>
</dbReference>
<evidence type="ECO:0000313" key="13">
    <source>
        <dbReference type="EMBL" id="KAK7105026.1"/>
    </source>
</evidence>
<dbReference type="InterPro" id="IPR002305">
    <property type="entry name" value="aa-tRNA-synth_Ic"/>
</dbReference>
<reference evidence="13 14" key="1">
    <citation type="submission" date="2024-02" db="EMBL/GenBank/DDBJ databases">
        <title>Chromosome-scale genome assembly of the rough periwinkle Littorina saxatilis.</title>
        <authorList>
            <person name="De Jode A."/>
            <person name="Faria R."/>
            <person name="Formenti G."/>
            <person name="Sims Y."/>
            <person name="Smith T.P."/>
            <person name="Tracey A."/>
            <person name="Wood J.M.D."/>
            <person name="Zagrodzka Z.B."/>
            <person name="Johannesson K."/>
            <person name="Butlin R.K."/>
            <person name="Leder E.H."/>
        </authorList>
    </citation>
    <scope>NUCLEOTIDE SEQUENCE [LARGE SCALE GENOMIC DNA]</scope>
    <source>
        <strain evidence="13">Snail1</strain>
        <tissue evidence="13">Muscle</tissue>
    </source>
</reference>
<protein>
    <recommendedName>
        <fullName evidence="4">Tryptophan--tRNA ligase, cytoplasmic</fullName>
        <ecNumber evidence="3">6.1.1.2</ecNumber>
    </recommendedName>
    <alternativeName>
        <fullName evidence="11">Tryptophanyl-tRNA synthetase</fullName>
    </alternativeName>
</protein>
<dbReference type="Gene3D" id="3.40.50.620">
    <property type="entry name" value="HUPs"/>
    <property type="match status" value="1"/>
</dbReference>
<dbReference type="Pfam" id="PF00579">
    <property type="entry name" value="tRNA-synt_1b"/>
    <property type="match status" value="1"/>
</dbReference>
<sequence length="446" mass="50876">MDQPALIFDINRQIKDVRMQMQSAAGGMTRLTELFGELKDKAAVLGGEPMGDGQEEDVVDPWTVESTSEKGVDYDKLITKFGSTRIDDALKERVQKLIGEQNPIHHFLRRDIFFSHRDMGPVLDLYEMRIPFYLYTGLGPSSEAMHLGHLLPFIMTRWLQKVFDVPLVIQMTDDEKFLWKDNLKDPEETHRLAYENAKDIIACGFEENKTFIFSDFDYVNGAFYKMVCRIQKLVTFNQAKAIFGFDGSSNIGHVAFPAIQAAPSFSGVFPQIFNGKEKIPCLIPCAIDQDPFFRMTRDAAPRMGLLKPALIHSKFLPSLLGPKGKMSSSINESSIFLTDSAEVIRKKVLRYAYSGGQATEKEHREKGGDCDIDVSFQFLRFFMEDDARLEQIRQDFSSGKMLTADLKQELVTVLQKLVAEHQQRRAKVDDATVKRFMTPRKLNFEY</sequence>
<dbReference type="PRINTS" id="PR01039">
    <property type="entry name" value="TRNASYNTHTRP"/>
</dbReference>
<comment type="similarity">
    <text evidence="2 12">Belongs to the class-I aminoacyl-tRNA synthetase family.</text>
</comment>
<dbReference type="AlphaFoldDB" id="A0AAN9BF42"/>
<keyword evidence="8 12" id="KW-0067">ATP-binding</keyword>
<keyword evidence="9 12" id="KW-0648">Protein biosynthesis</keyword>
<dbReference type="PROSITE" id="PS00178">
    <property type="entry name" value="AA_TRNA_LIGASE_I"/>
    <property type="match status" value="1"/>
</dbReference>
<dbReference type="PANTHER" id="PTHR10055:SF1">
    <property type="entry name" value="TRYPTOPHAN--TRNA LIGASE, CYTOPLASMIC"/>
    <property type="match status" value="1"/>
</dbReference>
<keyword evidence="6 12" id="KW-0436">Ligase</keyword>
<evidence type="ECO:0000313" key="14">
    <source>
        <dbReference type="Proteomes" id="UP001374579"/>
    </source>
</evidence>
<proteinExistence type="inferred from homology"/>
<keyword evidence="14" id="KW-1185">Reference proteome</keyword>
<dbReference type="EMBL" id="JBAMIC010000008">
    <property type="protein sequence ID" value="KAK7105026.1"/>
    <property type="molecule type" value="Genomic_DNA"/>
</dbReference>
<dbReference type="Gene3D" id="1.10.240.10">
    <property type="entry name" value="Tyrosyl-Transfer RNA Synthetase"/>
    <property type="match status" value="1"/>
</dbReference>
<keyword evidence="7 12" id="KW-0547">Nucleotide-binding</keyword>
<evidence type="ECO:0000256" key="9">
    <source>
        <dbReference type="ARBA" id="ARBA00022917"/>
    </source>
</evidence>
<evidence type="ECO:0000256" key="10">
    <source>
        <dbReference type="ARBA" id="ARBA00023146"/>
    </source>
</evidence>